<keyword evidence="1" id="KW-0472">Membrane</keyword>
<dbReference type="AlphaFoldDB" id="A0A1H0HS04"/>
<sequence>MWTIGYREFRDLFKGVRPYFLIAVLTATAYLIAQGAELIPEGFEGLSTNAPYAAGLSASILSFGLLFVLTLSHNSVNKEVESSTIRFLVTKASRGDIIMGKLFGILAYWFILLLITTLIISYFSERFFFTAFLEFLIFIFYCISLTLFLSVVIRSSSLSMFLGIILAFTIPVLSVWAVLSENIYINWFKFFTPYYYFQFDFIYMAIPFLIGLLLLALSTKIFQGRDF</sequence>
<feature type="transmembrane region" description="Helical" evidence="1">
    <location>
        <begin position="12"/>
        <end position="32"/>
    </location>
</feature>
<dbReference type="GO" id="GO:0005886">
    <property type="term" value="C:plasma membrane"/>
    <property type="evidence" value="ECO:0007669"/>
    <property type="project" value="UniProtKB-SubCell"/>
</dbReference>
<evidence type="ECO:0000313" key="2">
    <source>
        <dbReference type="EMBL" id="SDO21946.1"/>
    </source>
</evidence>
<evidence type="ECO:0000313" key="3">
    <source>
        <dbReference type="Proteomes" id="UP000198778"/>
    </source>
</evidence>
<feature type="transmembrane region" description="Helical" evidence="1">
    <location>
        <begin position="102"/>
        <end position="123"/>
    </location>
</feature>
<dbReference type="OrthoDB" id="2580477at2"/>
<gene>
    <name evidence="2" type="ORF">SAMN04488053_10916</name>
</gene>
<dbReference type="RefSeq" id="WP_090843386.1">
    <property type="nucleotide sequence ID" value="NZ_FNIL01000009.1"/>
</dbReference>
<feature type="transmembrane region" description="Helical" evidence="1">
    <location>
        <begin position="52"/>
        <end position="71"/>
    </location>
</feature>
<accession>A0A1H0HS04</accession>
<organism evidence="2 3">
    <name type="scientific">Alkalicoccus daliensis</name>
    <dbReference type="NCBI Taxonomy" id="745820"/>
    <lineage>
        <taxon>Bacteria</taxon>
        <taxon>Bacillati</taxon>
        <taxon>Bacillota</taxon>
        <taxon>Bacilli</taxon>
        <taxon>Bacillales</taxon>
        <taxon>Bacillaceae</taxon>
        <taxon>Alkalicoccus</taxon>
    </lineage>
</organism>
<proteinExistence type="predicted"/>
<evidence type="ECO:0000256" key="1">
    <source>
        <dbReference type="SAM" id="Phobius"/>
    </source>
</evidence>
<protein>
    <submittedName>
        <fullName evidence="2">ABC-2 type transport system permease protein</fullName>
    </submittedName>
</protein>
<dbReference type="Pfam" id="PF12679">
    <property type="entry name" value="ABC2_membrane_2"/>
    <property type="match status" value="1"/>
</dbReference>
<dbReference type="Proteomes" id="UP000198778">
    <property type="component" value="Unassembled WGS sequence"/>
</dbReference>
<dbReference type="STRING" id="745820.SAMN04488053_10916"/>
<dbReference type="EMBL" id="FNIL01000009">
    <property type="protein sequence ID" value="SDO21946.1"/>
    <property type="molecule type" value="Genomic_DNA"/>
</dbReference>
<feature type="transmembrane region" description="Helical" evidence="1">
    <location>
        <begin position="160"/>
        <end position="179"/>
    </location>
</feature>
<dbReference type="GO" id="GO:0140359">
    <property type="term" value="F:ABC-type transporter activity"/>
    <property type="evidence" value="ECO:0007669"/>
    <property type="project" value="InterPro"/>
</dbReference>
<keyword evidence="1" id="KW-0812">Transmembrane</keyword>
<feature type="transmembrane region" description="Helical" evidence="1">
    <location>
        <begin position="194"/>
        <end position="217"/>
    </location>
</feature>
<feature type="transmembrane region" description="Helical" evidence="1">
    <location>
        <begin position="129"/>
        <end position="153"/>
    </location>
</feature>
<keyword evidence="3" id="KW-1185">Reference proteome</keyword>
<keyword evidence="1" id="KW-1133">Transmembrane helix</keyword>
<reference evidence="3" key="1">
    <citation type="submission" date="2016-10" db="EMBL/GenBank/DDBJ databases">
        <authorList>
            <person name="Varghese N."/>
            <person name="Submissions S."/>
        </authorList>
    </citation>
    <scope>NUCLEOTIDE SEQUENCE [LARGE SCALE GENOMIC DNA]</scope>
    <source>
        <strain evidence="3">CGMCC 1.10369</strain>
    </source>
</reference>
<name>A0A1H0HS04_9BACI</name>